<evidence type="ECO:0000256" key="1">
    <source>
        <dbReference type="ARBA" id="ARBA00003290"/>
    </source>
</evidence>
<evidence type="ECO:0000313" key="20">
    <source>
        <dbReference type="Proteomes" id="UP001628281"/>
    </source>
</evidence>
<comment type="caution">
    <text evidence="19">The sequence shown here is derived from an EMBL/GenBank/DDBJ whole genome shotgun (WGS) entry which is preliminary data.</text>
</comment>
<dbReference type="SUPFAM" id="SSF52540">
    <property type="entry name" value="P-loop containing nucleoside triphosphate hydrolases"/>
    <property type="match status" value="1"/>
</dbReference>
<evidence type="ECO:0000256" key="10">
    <source>
        <dbReference type="ARBA" id="ARBA00022795"/>
    </source>
</evidence>
<protein>
    <recommendedName>
        <fullName evidence="5">Flagellum-specific ATP synthase</fullName>
        <ecNumber evidence="4">7.1.2.2</ecNumber>
    </recommendedName>
</protein>
<evidence type="ECO:0000256" key="6">
    <source>
        <dbReference type="ARBA" id="ARBA00022448"/>
    </source>
</evidence>
<dbReference type="RefSeq" id="WP_407825481.1">
    <property type="nucleotide sequence ID" value="NZ_JBJLSN010000056.1"/>
</dbReference>
<organism evidence="19 20">
    <name type="scientific">Azospirillum argentinense</name>
    <dbReference type="NCBI Taxonomy" id="2970906"/>
    <lineage>
        <taxon>Bacteria</taxon>
        <taxon>Pseudomonadati</taxon>
        <taxon>Pseudomonadota</taxon>
        <taxon>Alphaproteobacteria</taxon>
        <taxon>Rhodospirillales</taxon>
        <taxon>Azospirillaceae</taxon>
        <taxon>Azospirillum</taxon>
    </lineage>
</organism>
<evidence type="ECO:0000313" key="19">
    <source>
        <dbReference type="EMBL" id="MFL7904752.1"/>
    </source>
</evidence>
<evidence type="ECO:0000259" key="18">
    <source>
        <dbReference type="SMART" id="SM00382"/>
    </source>
</evidence>
<evidence type="ECO:0000256" key="17">
    <source>
        <dbReference type="ARBA" id="ARBA00034006"/>
    </source>
</evidence>
<evidence type="ECO:0000256" key="2">
    <source>
        <dbReference type="ARBA" id="ARBA00004496"/>
    </source>
</evidence>
<keyword evidence="14" id="KW-0406">Ion transport</keyword>
<dbReference type="InterPro" id="IPR027417">
    <property type="entry name" value="P-loop_NTPase"/>
</dbReference>
<evidence type="ECO:0000256" key="15">
    <source>
        <dbReference type="ARBA" id="ARBA00023225"/>
    </source>
</evidence>
<gene>
    <name evidence="19" type="primary">fliI</name>
    <name evidence="19" type="ORF">ACJ41P_26730</name>
</gene>
<dbReference type="EC" id="7.1.2.2" evidence="4"/>
<feature type="domain" description="AAA+ ATPase" evidence="18">
    <location>
        <begin position="159"/>
        <end position="343"/>
    </location>
</feature>
<keyword evidence="15" id="KW-1006">Bacterial flagellum protein export</keyword>
<reference evidence="19 20" key="1">
    <citation type="submission" date="2024-11" db="EMBL/GenBank/DDBJ databases">
        <title>Draft genome sequences of two bacteria associated to sugarcane roots in Colombia.</title>
        <authorList>
            <person name="Pardo-Diaz S."/>
            <person name="Masmela-Mendoza J."/>
            <person name="Delgadillo-Duran P."/>
            <person name="Bautista E.J."/>
            <person name="Rojas-Tapias D.F."/>
        </authorList>
    </citation>
    <scope>NUCLEOTIDE SEQUENCE [LARGE SCALE GENOMIC DNA]</scope>
    <source>
        <strain evidence="19 20">Ap18</strain>
    </source>
</reference>
<evidence type="ECO:0000256" key="4">
    <source>
        <dbReference type="ARBA" id="ARBA00012473"/>
    </source>
</evidence>
<evidence type="ECO:0000256" key="14">
    <source>
        <dbReference type="ARBA" id="ARBA00023065"/>
    </source>
</evidence>
<dbReference type="PANTHER" id="PTHR15184">
    <property type="entry name" value="ATP SYNTHASE"/>
    <property type="match status" value="1"/>
</dbReference>
<evidence type="ECO:0000256" key="12">
    <source>
        <dbReference type="ARBA" id="ARBA00022927"/>
    </source>
</evidence>
<keyword evidence="19" id="KW-0966">Cell projection</keyword>
<evidence type="ECO:0000256" key="8">
    <source>
        <dbReference type="ARBA" id="ARBA00022741"/>
    </source>
</evidence>
<proteinExistence type="inferred from homology"/>
<comment type="subcellular location">
    <subcellularLocation>
        <location evidence="2">Cytoplasm</location>
    </subcellularLocation>
</comment>
<dbReference type="NCBIfam" id="TIGR03498">
    <property type="entry name" value="FliI_clade3"/>
    <property type="match status" value="1"/>
</dbReference>
<dbReference type="Pfam" id="PF00006">
    <property type="entry name" value="ATP-synt_ab"/>
    <property type="match status" value="1"/>
</dbReference>
<evidence type="ECO:0000256" key="16">
    <source>
        <dbReference type="ARBA" id="ARBA00023310"/>
    </source>
</evidence>
<dbReference type="InterPro" id="IPR005714">
    <property type="entry name" value="ATPase_T3SS_FliI/YscN"/>
</dbReference>
<dbReference type="SMART" id="SM00382">
    <property type="entry name" value="AAA"/>
    <property type="match status" value="1"/>
</dbReference>
<dbReference type="InterPro" id="IPR003593">
    <property type="entry name" value="AAA+_ATPase"/>
</dbReference>
<keyword evidence="19" id="KW-0282">Flagellum</keyword>
<keyword evidence="7" id="KW-0963">Cytoplasm</keyword>
<dbReference type="PROSITE" id="PS00152">
    <property type="entry name" value="ATPASE_ALPHA_BETA"/>
    <property type="match status" value="1"/>
</dbReference>
<dbReference type="InterPro" id="IPR022426">
    <property type="entry name" value="FliI_clade3"/>
</dbReference>
<dbReference type="EMBL" id="JBJLSN010000056">
    <property type="protein sequence ID" value="MFL7904752.1"/>
    <property type="molecule type" value="Genomic_DNA"/>
</dbReference>
<name>A0ABW8VE72_9PROT</name>
<dbReference type="InterPro" id="IPR000194">
    <property type="entry name" value="ATPase_F1/V1/A1_a/bsu_nucl-bd"/>
</dbReference>
<dbReference type="Proteomes" id="UP001628281">
    <property type="component" value="Unassembled WGS sequence"/>
</dbReference>
<keyword evidence="16" id="KW-0066">ATP synthesis</keyword>
<sequence>MRVLSNLLSEIERMPTRSWRGEIRSAAGMTLEVEGLRRVLAVGDKCWAETARGQRLLCETIGFRQGRTLLMAFDNLDGVAEGCAAVTDDTAFTLRPGPGWLGRVVNALGEPIDGRGPLRNGHHARPLRAAPPPAYARRRVGAKMDTGVRAIDVFTPICRGQRMGVFAGSGVGKSTLLSMVARHAGADAIVIGLVGERGREVQEFIQDDLGADGLARSVVVVATSDEPPLMRRQAAYLCLTVAEELRDRGLHVLCLIDSVTRFAMAQREIGLAAGEPPTAKSYPPSVFAELPKLMERAGPGQEGQGDITGIFTVLVDGDDHDEPIADAVRGILDGHVVLDRRIAEQGRYPAVNVLRSVSRLLPGCHTAEQNALLHRARSLAATYDNMRELVRIGAYKQGTDAEVDGAVALNPALEEFLRQGKDDATPSPESFHILDRILAVPAGATP</sequence>
<keyword evidence="19" id="KW-0969">Cilium</keyword>
<dbReference type="InterPro" id="IPR040627">
    <property type="entry name" value="T3SS_ATPase_C"/>
</dbReference>
<comment type="function">
    <text evidence="1">Probable catalytic subunit of a protein translocase for flagellum-specific export, or a proton translocase involved in local circuits at the flagellum.</text>
</comment>
<keyword evidence="6" id="KW-0813">Transport</keyword>
<keyword evidence="13" id="KW-1278">Translocase</keyword>
<comment type="similarity">
    <text evidence="3">Belongs to the ATPase alpha/beta chains family.</text>
</comment>
<evidence type="ECO:0000256" key="3">
    <source>
        <dbReference type="ARBA" id="ARBA00008936"/>
    </source>
</evidence>
<keyword evidence="8" id="KW-0547">Nucleotide-binding</keyword>
<dbReference type="Gene3D" id="3.40.50.12240">
    <property type="match status" value="1"/>
</dbReference>
<dbReference type="Pfam" id="PF18269">
    <property type="entry name" value="T3SS_ATPase_C"/>
    <property type="match status" value="1"/>
</dbReference>
<keyword evidence="20" id="KW-1185">Reference proteome</keyword>
<accession>A0ABW8VE72</accession>
<evidence type="ECO:0000256" key="13">
    <source>
        <dbReference type="ARBA" id="ARBA00022967"/>
    </source>
</evidence>
<evidence type="ECO:0000256" key="9">
    <source>
        <dbReference type="ARBA" id="ARBA00022781"/>
    </source>
</evidence>
<keyword evidence="12" id="KW-0653">Protein transport</keyword>
<dbReference type="NCBIfam" id="TIGR01026">
    <property type="entry name" value="fliI_yscN"/>
    <property type="match status" value="1"/>
</dbReference>
<keyword evidence="11" id="KW-0067">ATP-binding</keyword>
<keyword evidence="9" id="KW-0375">Hydrogen ion transport</keyword>
<dbReference type="PANTHER" id="PTHR15184:SF9">
    <property type="entry name" value="SPI-1 TYPE 3 SECRETION SYSTEM ATPASE"/>
    <property type="match status" value="1"/>
</dbReference>
<evidence type="ECO:0000256" key="11">
    <source>
        <dbReference type="ARBA" id="ARBA00022840"/>
    </source>
</evidence>
<dbReference type="InterPro" id="IPR020003">
    <property type="entry name" value="ATPase_a/bsu_AS"/>
</dbReference>
<evidence type="ECO:0000256" key="7">
    <source>
        <dbReference type="ARBA" id="ARBA00022490"/>
    </source>
</evidence>
<evidence type="ECO:0000256" key="5">
    <source>
        <dbReference type="ARBA" id="ARBA00020580"/>
    </source>
</evidence>
<dbReference type="InterPro" id="IPR050053">
    <property type="entry name" value="ATPase_alpha/beta_chains"/>
</dbReference>
<comment type="catalytic activity">
    <reaction evidence="17">
        <text>ATP + H2O + cellular proteinSide 1 = ADP + phosphate + cellular proteinSide 2.</text>
        <dbReference type="EC" id="7.4.2.8"/>
    </reaction>
</comment>
<dbReference type="CDD" id="cd01136">
    <property type="entry name" value="ATPase_flagellum-secretory_path_III"/>
    <property type="match status" value="1"/>
</dbReference>
<keyword evidence="10" id="KW-1005">Bacterial flagellum biogenesis</keyword>